<dbReference type="KEGG" id="bnn:FOA43_000840"/>
<keyword evidence="3" id="KW-1185">Reference proteome</keyword>
<dbReference type="OrthoDB" id="4822at2759"/>
<dbReference type="SMART" id="SM00443">
    <property type="entry name" value="G_patch"/>
    <property type="match status" value="1"/>
</dbReference>
<accession>A0A875S0Y8</accession>
<evidence type="ECO:0000259" key="1">
    <source>
        <dbReference type="PROSITE" id="PS50174"/>
    </source>
</evidence>
<protein>
    <recommendedName>
        <fullName evidence="1">G-patch domain-containing protein</fullName>
    </recommendedName>
</protein>
<dbReference type="PANTHER" id="PTHR23329">
    <property type="entry name" value="TUFTELIN-INTERACTING PROTEIN 11-RELATED"/>
    <property type="match status" value="1"/>
</dbReference>
<proteinExistence type="predicted"/>
<evidence type="ECO:0000313" key="2">
    <source>
        <dbReference type="EMBL" id="QPG73529.1"/>
    </source>
</evidence>
<dbReference type="RefSeq" id="XP_038777094.1">
    <property type="nucleotide sequence ID" value="XM_038921166.1"/>
</dbReference>
<evidence type="ECO:0000313" key="3">
    <source>
        <dbReference type="Proteomes" id="UP000662931"/>
    </source>
</evidence>
<dbReference type="InterPro" id="IPR045211">
    <property type="entry name" value="TFP11/STIP/Ntr1"/>
</dbReference>
<feature type="domain" description="G-patch" evidence="1">
    <location>
        <begin position="55"/>
        <end position="101"/>
    </location>
</feature>
<dbReference type="GO" id="GO:0003676">
    <property type="term" value="F:nucleic acid binding"/>
    <property type="evidence" value="ECO:0007669"/>
    <property type="project" value="InterPro"/>
</dbReference>
<name>A0A875S0Y8_EENNA</name>
<dbReference type="EMBL" id="CP064812">
    <property type="protein sequence ID" value="QPG73529.1"/>
    <property type="molecule type" value="Genomic_DNA"/>
</dbReference>
<dbReference type="PROSITE" id="PS50174">
    <property type="entry name" value="G_PATCH"/>
    <property type="match status" value="1"/>
</dbReference>
<dbReference type="AlphaFoldDB" id="A0A875S0Y8"/>
<sequence length="664" mass="76757">MFNRKRRLSDDYPEKSMSSRRYMNFVATGSDIKPEIHEAKPSSDLPVVNSPQYQRYGIGAKLLKKMGYVEGHGLGTDGQGRAEPISTRLRPKGIGLGGIEEIDSGYHSPSYDGHGDDGAIHNSYKQVSFELQVLPTMFDLITGLESEGFEVPIRVKEISDSSDHNDNSSNRELRLLMKDSLEIVRDLRVKEKYMKYERMELNKTIESTEKELNDITQAVSVVSEYMSRNDDDSDNDDNMNCILDEIVPCSHTSLLFASLLKPKVASLMLKWDPKSLNETSELVSKLMKWRNKFQDDYEWFDTIVMSNWLPKVTDMFNTKWISMEQPNLAISILEEFSESVISKEGIDYVIRVVIIPILIQDITEKWEITGTNGPEFWLVDWLDILEDDMVERIMQALFQRYRKWIETEWDSTTDPQLPLDRIHLKLWLDYYDSDAGIEESIVKKEVLQLRNQHSISSCIRFVDVLQANHLKESKIDYLVENEVMIPWIKRFFSISKDRDKYTYFYESMVKFVFILRYTSVQHYVELACEYFNLIYHTGLSRRIFSLSDMPPVLEICQKRDTTVTSVMEKLARMSISGETESGVASTQPSHSISIKGLTQEYCNSHDLFMVPAGQGLINDQGKLLYNISGTMKNALTVYFAHDIIWAKLKDDFEPISIHEIAHFI</sequence>
<gene>
    <name evidence="2" type="ORF">FOA43_000840</name>
</gene>
<organism evidence="2 3">
    <name type="scientific">Eeniella nana</name>
    <name type="common">Yeast</name>
    <name type="synonym">Brettanomyces nanus</name>
    <dbReference type="NCBI Taxonomy" id="13502"/>
    <lineage>
        <taxon>Eukaryota</taxon>
        <taxon>Fungi</taxon>
        <taxon>Dikarya</taxon>
        <taxon>Ascomycota</taxon>
        <taxon>Saccharomycotina</taxon>
        <taxon>Pichiomycetes</taxon>
        <taxon>Pichiales</taxon>
        <taxon>Pichiaceae</taxon>
        <taxon>Brettanomyces</taxon>
    </lineage>
</organism>
<dbReference type="Pfam" id="PF01585">
    <property type="entry name" value="G-patch"/>
    <property type="match status" value="1"/>
</dbReference>
<dbReference type="GeneID" id="62194241"/>
<dbReference type="Proteomes" id="UP000662931">
    <property type="component" value="Chromosome 1"/>
</dbReference>
<dbReference type="InterPro" id="IPR000467">
    <property type="entry name" value="G_patch_dom"/>
</dbReference>
<dbReference type="GO" id="GO:0000390">
    <property type="term" value="P:spliceosomal complex disassembly"/>
    <property type="evidence" value="ECO:0007669"/>
    <property type="project" value="InterPro"/>
</dbReference>
<dbReference type="PANTHER" id="PTHR23329:SF1">
    <property type="entry name" value="TUFTELIN-INTERACTING PROTEIN 11"/>
    <property type="match status" value="1"/>
</dbReference>
<dbReference type="GO" id="GO:0071008">
    <property type="term" value="C:U2-type post-mRNA release spliceosomal complex"/>
    <property type="evidence" value="ECO:0007669"/>
    <property type="project" value="TreeGrafter"/>
</dbReference>
<reference evidence="2" key="1">
    <citation type="submission" date="2020-10" db="EMBL/GenBank/DDBJ databases">
        <authorList>
            <person name="Roach M.J.R."/>
        </authorList>
    </citation>
    <scope>NUCLEOTIDE SEQUENCE</scope>
    <source>
        <strain evidence="2">CBS 1945</strain>
    </source>
</reference>